<accession>A0A328ABD7</accession>
<dbReference type="Gene3D" id="3.40.50.2000">
    <property type="entry name" value="Glycogen Phosphorylase B"/>
    <property type="match status" value="1"/>
</dbReference>
<dbReference type="InterPro" id="IPR011990">
    <property type="entry name" value="TPR-like_helical_dom_sf"/>
</dbReference>
<gene>
    <name evidence="2" type="ORF">DJ017_19265</name>
</gene>
<feature type="repeat" description="TPR" evidence="1">
    <location>
        <begin position="76"/>
        <end position="109"/>
    </location>
</feature>
<dbReference type="Pfam" id="PF14559">
    <property type="entry name" value="TPR_19"/>
    <property type="match status" value="1"/>
</dbReference>
<dbReference type="AlphaFoldDB" id="A0A328ABD7"/>
<dbReference type="SMART" id="SM00028">
    <property type="entry name" value="TPR"/>
    <property type="match status" value="2"/>
</dbReference>
<reference evidence="3" key="1">
    <citation type="submission" date="2018-05" db="EMBL/GenBank/DDBJ databases">
        <authorList>
            <person name="Li X."/>
        </authorList>
    </citation>
    <scope>NUCLEOTIDE SEQUENCE [LARGE SCALE GENOMIC DNA]</scope>
    <source>
        <strain evidence="3">LX32</strain>
    </source>
</reference>
<dbReference type="RefSeq" id="WP_111530513.1">
    <property type="nucleotide sequence ID" value="NZ_JBHRSG010000003.1"/>
</dbReference>
<sequence length="403" mass="44574">MSETTSSETEDALRAAMRLQEAGDYAGAIAAYRRMAEQALTVNIACNLGVCLSESGQFEEAEHWLMLAARHRPDLAELRRLLANLYTETDRLELAELEYRTALAFQPDNGSAKLGLGGLLLTVGRYAEGWPLLEARVGLNPEVVPPVKVSFPEWTGEPLAGKSVLVWYEQGLGDQIQFARFAQSLKARGAAHVALGCRPPLVSLLEMAAGVDEVIPVPRGGSISVKRYDFWTRYFSLPGRLGVTLQTLPTGPYISAPPDRRGKWPGFEGKVGFVWRSSPTGFNARNKNIPDDLAQRILDLGAVSLHPEDTGVADFADTAAIMEQLDLVISIDTSVAHLAGAMGKPCWTLIPRLHCDWRWMRDRADSPWYPTMRLYRQARPNEWGPVVERVERDLAARLRKAAP</sequence>
<dbReference type="EMBL" id="QFYQ01000002">
    <property type="protein sequence ID" value="RAK51951.1"/>
    <property type="molecule type" value="Genomic_DNA"/>
</dbReference>
<dbReference type="InterPro" id="IPR019734">
    <property type="entry name" value="TPR_rpt"/>
</dbReference>
<dbReference type="PANTHER" id="PTHR44809">
    <property type="match status" value="1"/>
</dbReference>
<dbReference type="OrthoDB" id="7190635at2"/>
<dbReference type="PANTHER" id="PTHR44809:SF1">
    <property type="entry name" value="PROTEIN O-MANNOSYL-TRANSFERASE TMTC1"/>
    <property type="match status" value="1"/>
</dbReference>
<proteinExistence type="predicted"/>
<dbReference type="Proteomes" id="UP000249254">
    <property type="component" value="Unassembled WGS sequence"/>
</dbReference>
<comment type="caution">
    <text evidence="2">The sequence shown here is derived from an EMBL/GenBank/DDBJ whole genome shotgun (WGS) entry which is preliminary data.</text>
</comment>
<protein>
    <submittedName>
        <fullName evidence="2">Uncharacterized protein</fullName>
    </submittedName>
</protein>
<name>A0A328ABD7_9CAUL</name>
<dbReference type="Gene3D" id="1.25.40.10">
    <property type="entry name" value="Tetratricopeptide repeat domain"/>
    <property type="match status" value="1"/>
</dbReference>
<organism evidence="2 3">
    <name type="scientific">Phenylobacterium soli</name>
    <dbReference type="NCBI Taxonomy" id="2170551"/>
    <lineage>
        <taxon>Bacteria</taxon>
        <taxon>Pseudomonadati</taxon>
        <taxon>Pseudomonadota</taxon>
        <taxon>Alphaproteobacteria</taxon>
        <taxon>Caulobacterales</taxon>
        <taxon>Caulobacteraceae</taxon>
        <taxon>Phenylobacterium</taxon>
    </lineage>
</organism>
<evidence type="ECO:0000313" key="3">
    <source>
        <dbReference type="Proteomes" id="UP000249254"/>
    </source>
</evidence>
<dbReference type="PROSITE" id="PS50005">
    <property type="entry name" value="TPR"/>
    <property type="match status" value="1"/>
</dbReference>
<dbReference type="SUPFAM" id="SSF53756">
    <property type="entry name" value="UDP-Glycosyltransferase/glycogen phosphorylase"/>
    <property type="match status" value="1"/>
</dbReference>
<dbReference type="InterPro" id="IPR052943">
    <property type="entry name" value="TMTC_O-mannosyl-trnsfr"/>
</dbReference>
<evidence type="ECO:0000256" key="1">
    <source>
        <dbReference type="PROSITE-ProRule" id="PRU00339"/>
    </source>
</evidence>
<keyword evidence="3" id="KW-1185">Reference proteome</keyword>
<evidence type="ECO:0000313" key="2">
    <source>
        <dbReference type="EMBL" id="RAK51951.1"/>
    </source>
</evidence>
<dbReference type="SUPFAM" id="SSF48452">
    <property type="entry name" value="TPR-like"/>
    <property type="match status" value="1"/>
</dbReference>
<keyword evidence="1" id="KW-0802">TPR repeat</keyword>